<evidence type="ECO:0000313" key="19">
    <source>
        <dbReference type="Proteomes" id="UP000199439"/>
    </source>
</evidence>
<dbReference type="GO" id="GO:0005886">
    <property type="term" value="C:plasma membrane"/>
    <property type="evidence" value="ECO:0007669"/>
    <property type="project" value="UniProtKB-SubCell"/>
</dbReference>
<reference evidence="19" key="1">
    <citation type="submission" date="2016-10" db="EMBL/GenBank/DDBJ databases">
        <authorList>
            <person name="Varghese N."/>
            <person name="Submissions S."/>
        </authorList>
    </citation>
    <scope>NUCLEOTIDE SEQUENCE [LARGE SCALE GENOMIC DNA]</scope>
    <source>
        <strain evidence="19">DSM 25730</strain>
    </source>
</reference>
<evidence type="ECO:0000256" key="6">
    <source>
        <dbReference type="ARBA" id="ARBA00022781"/>
    </source>
</evidence>
<evidence type="ECO:0000256" key="10">
    <source>
        <dbReference type="ARBA" id="ARBA00023310"/>
    </source>
</evidence>
<dbReference type="Proteomes" id="UP000199439">
    <property type="component" value="Unassembled WGS sequence"/>
</dbReference>
<protein>
    <recommendedName>
        <fullName evidence="15">ATP synthase subunit b</fullName>
    </recommendedName>
    <alternativeName>
        <fullName evidence="15">ATP synthase F(0) sector subunit b</fullName>
    </alternativeName>
    <alternativeName>
        <fullName evidence="15">ATPase subunit I</fullName>
    </alternativeName>
    <alternativeName>
        <fullName evidence="15">F-type ATPase subunit b</fullName>
        <shortName evidence="15">F-ATPase subunit b</shortName>
    </alternativeName>
</protein>
<keyword evidence="8 15" id="KW-0406">Ion transport</keyword>
<dbReference type="AlphaFoldDB" id="A0A1I1NPB0"/>
<feature type="coiled-coil region" evidence="17">
    <location>
        <begin position="66"/>
        <end position="111"/>
    </location>
</feature>
<dbReference type="EMBL" id="FOMI01000002">
    <property type="protein sequence ID" value="SFC95580.1"/>
    <property type="molecule type" value="Genomic_DNA"/>
</dbReference>
<keyword evidence="4 15" id="KW-0138">CF(0)</keyword>
<organism evidence="18 19">
    <name type="scientific">Algibacter pectinivorans</name>
    <dbReference type="NCBI Taxonomy" id="870482"/>
    <lineage>
        <taxon>Bacteria</taxon>
        <taxon>Pseudomonadati</taxon>
        <taxon>Bacteroidota</taxon>
        <taxon>Flavobacteriia</taxon>
        <taxon>Flavobacteriales</taxon>
        <taxon>Flavobacteriaceae</taxon>
        <taxon>Algibacter</taxon>
    </lineage>
</organism>
<evidence type="ECO:0000256" key="8">
    <source>
        <dbReference type="ARBA" id="ARBA00023065"/>
    </source>
</evidence>
<dbReference type="CDD" id="cd06503">
    <property type="entry name" value="ATP-synt_Fo_b"/>
    <property type="match status" value="1"/>
</dbReference>
<evidence type="ECO:0000256" key="3">
    <source>
        <dbReference type="ARBA" id="ARBA00022475"/>
    </source>
</evidence>
<evidence type="ECO:0000256" key="7">
    <source>
        <dbReference type="ARBA" id="ARBA00022989"/>
    </source>
</evidence>
<dbReference type="InterPro" id="IPR028987">
    <property type="entry name" value="ATP_synth_B-like_membr_sf"/>
</dbReference>
<evidence type="ECO:0000256" key="14">
    <source>
        <dbReference type="ARBA" id="ARBA00037847"/>
    </source>
</evidence>
<accession>A0A1I1NPB0</accession>
<keyword evidence="17" id="KW-0175">Coiled coil</keyword>
<dbReference type="NCBIfam" id="NF011041">
    <property type="entry name" value="PRK14471.1"/>
    <property type="match status" value="1"/>
</dbReference>
<keyword evidence="5 15" id="KW-0812">Transmembrane</keyword>
<evidence type="ECO:0000256" key="9">
    <source>
        <dbReference type="ARBA" id="ARBA00023136"/>
    </source>
</evidence>
<keyword evidence="9 15" id="KW-0472">Membrane</keyword>
<evidence type="ECO:0000256" key="12">
    <source>
        <dbReference type="ARBA" id="ARBA00025614"/>
    </source>
</evidence>
<dbReference type="HAMAP" id="MF_01398">
    <property type="entry name" value="ATP_synth_b_bprime"/>
    <property type="match status" value="1"/>
</dbReference>
<dbReference type="Gene3D" id="1.20.5.620">
    <property type="entry name" value="F1F0 ATP synthase subunit B, membrane domain"/>
    <property type="match status" value="1"/>
</dbReference>
<dbReference type="GO" id="GO:0046933">
    <property type="term" value="F:proton-transporting ATP synthase activity, rotational mechanism"/>
    <property type="evidence" value="ECO:0007669"/>
    <property type="project" value="UniProtKB-UniRule"/>
</dbReference>
<proteinExistence type="inferred from homology"/>
<feature type="transmembrane region" description="Helical" evidence="15">
    <location>
        <begin position="28"/>
        <end position="47"/>
    </location>
</feature>
<comment type="function">
    <text evidence="11 15">F(1)F(0) ATP synthase produces ATP from ADP in the presence of a proton or sodium gradient. F-type ATPases consist of two structural domains, F(1) containing the extramembraneous catalytic core and F(0) containing the membrane proton channel, linked together by a central stalk and a peripheral stalk. During catalysis, ATP synthesis in the catalytic domain of F(1) is coupled via a rotary mechanism of the central stalk subunits to proton translocation.</text>
</comment>
<keyword evidence="6 15" id="KW-0375">Hydrogen ion transport</keyword>
<evidence type="ECO:0000256" key="11">
    <source>
        <dbReference type="ARBA" id="ARBA00025198"/>
    </source>
</evidence>
<dbReference type="SUPFAM" id="SSF81573">
    <property type="entry name" value="F1F0 ATP synthase subunit B, membrane domain"/>
    <property type="match status" value="1"/>
</dbReference>
<comment type="similarity">
    <text evidence="1 15 16">Belongs to the ATPase B chain family.</text>
</comment>
<dbReference type="InterPro" id="IPR002146">
    <property type="entry name" value="ATP_synth_b/b'su_bac/chlpt"/>
</dbReference>
<dbReference type="GO" id="GO:0046961">
    <property type="term" value="F:proton-transporting ATPase activity, rotational mechanism"/>
    <property type="evidence" value="ECO:0007669"/>
    <property type="project" value="TreeGrafter"/>
</dbReference>
<comment type="subunit">
    <text evidence="13">F-type ATPases have 2 components, F(1) - the catalytic core - and F(0) - the membrane proton channel. F(1) has five subunits: alpha(3), beta(3), gamma(1), delta(1), epsilon(1). F(0) has four main subunits: a(1), b(2) and c(10-14). The alpha and beta chains form an alternating ring which encloses part of the gamma chain. F(1) is attached to F(0) by a central stalk formed by the gamma and epsilon chains, while a peripheral stalk is formed by the delta and b chains.</text>
</comment>
<dbReference type="InterPro" id="IPR005864">
    <property type="entry name" value="ATP_synth_F0_bsu_bac"/>
</dbReference>
<keyword evidence="3 15" id="KW-1003">Cell membrane</keyword>
<keyword evidence="7 15" id="KW-1133">Transmembrane helix</keyword>
<keyword evidence="10 15" id="KW-0066">ATP synthesis</keyword>
<comment type="subunit">
    <text evidence="15">F-type ATPases have 2 components, F(1) - the catalytic core - and F(0) - the membrane proton channel. F(1) has five subunits: alpha(3), beta(3), gamma(1), delta(1), epsilon(1). F(0) has three main subunits: a(1), b(2) and c(10-14). The alpha and beta chains form an alternating ring which encloses part of the gamma chain. F(1) is attached to F(0) by a central stalk formed by the gamma and epsilon chains, while a peripheral stalk is formed by the delta and b chains.</text>
</comment>
<evidence type="ECO:0000256" key="2">
    <source>
        <dbReference type="ARBA" id="ARBA00022448"/>
    </source>
</evidence>
<comment type="subcellular location">
    <subcellularLocation>
        <location evidence="15">Cell membrane</location>
        <topology evidence="15">Single-pass membrane protein</topology>
    </subcellularLocation>
    <subcellularLocation>
        <location evidence="14">Endomembrane system</location>
        <topology evidence="14">Single-pass membrane protein</topology>
    </subcellularLocation>
</comment>
<dbReference type="NCBIfam" id="TIGR01144">
    <property type="entry name" value="ATP_synt_b"/>
    <property type="match status" value="1"/>
</dbReference>
<comment type="function">
    <text evidence="12">Component of the F(0) channel, it forms part of the peripheral stalk, linking F(1) to F(0). The b'-subunit is a diverged and duplicated form of b found in plants and photosynthetic bacteria.</text>
</comment>
<evidence type="ECO:0000256" key="15">
    <source>
        <dbReference type="HAMAP-Rule" id="MF_01398"/>
    </source>
</evidence>
<dbReference type="GO" id="GO:0012505">
    <property type="term" value="C:endomembrane system"/>
    <property type="evidence" value="ECO:0007669"/>
    <property type="project" value="UniProtKB-SubCell"/>
</dbReference>
<evidence type="ECO:0000256" key="4">
    <source>
        <dbReference type="ARBA" id="ARBA00022547"/>
    </source>
</evidence>
<name>A0A1I1NPB0_9FLAO</name>
<dbReference type="InterPro" id="IPR050059">
    <property type="entry name" value="ATP_synthase_B_chain"/>
</dbReference>
<evidence type="ECO:0000256" key="5">
    <source>
        <dbReference type="ARBA" id="ARBA00022692"/>
    </source>
</evidence>
<evidence type="ECO:0000313" key="18">
    <source>
        <dbReference type="EMBL" id="SFC95580.1"/>
    </source>
</evidence>
<dbReference type="STRING" id="870482.SAMN04487987_102213"/>
<dbReference type="Pfam" id="PF00430">
    <property type="entry name" value="ATP-synt_B"/>
    <property type="match status" value="1"/>
</dbReference>
<dbReference type="GO" id="GO:0045259">
    <property type="term" value="C:proton-transporting ATP synthase complex"/>
    <property type="evidence" value="ECO:0007669"/>
    <property type="project" value="UniProtKB-KW"/>
</dbReference>
<gene>
    <name evidence="15" type="primary">atpF</name>
    <name evidence="18" type="ORF">SAMN04487987_102213</name>
</gene>
<dbReference type="PANTHER" id="PTHR33445:SF1">
    <property type="entry name" value="ATP SYNTHASE SUBUNIT B"/>
    <property type="match status" value="1"/>
</dbReference>
<keyword evidence="19" id="KW-1185">Reference proteome</keyword>
<evidence type="ECO:0000256" key="17">
    <source>
        <dbReference type="SAM" id="Coils"/>
    </source>
</evidence>
<sequence>MVAEAVLKKIKQKKLSNLYSMETLLNDFSVGLFVMQAVILLIIILLMRKFAWKPILNALDEREGGIANALKSAENAKLEMQNLQADNQRLLKEARAEREEMLKEARDMKNKIIEDAKTEANDTANKLVAQAQASIESEKKAAIADLKSQVANLSVEIAEKVVRTELSNKDKQLQLVETMLGEKSLN</sequence>
<keyword evidence="2 15" id="KW-0813">Transport</keyword>
<evidence type="ECO:0000256" key="13">
    <source>
        <dbReference type="ARBA" id="ARBA00026054"/>
    </source>
</evidence>
<evidence type="ECO:0000256" key="1">
    <source>
        <dbReference type="ARBA" id="ARBA00005513"/>
    </source>
</evidence>
<evidence type="ECO:0000256" key="16">
    <source>
        <dbReference type="RuleBase" id="RU003848"/>
    </source>
</evidence>
<dbReference type="PANTHER" id="PTHR33445">
    <property type="entry name" value="ATP SYNTHASE SUBUNIT B', CHLOROPLASTIC"/>
    <property type="match status" value="1"/>
</dbReference>